<dbReference type="InterPro" id="IPR045709">
    <property type="entry name" value="DUF6065"/>
</dbReference>
<reference evidence="1 2" key="1">
    <citation type="submission" date="2019-03" db="EMBL/GenBank/DDBJ databases">
        <title>Draft genome sequences of novel Actinobacteria.</title>
        <authorList>
            <person name="Sahin N."/>
            <person name="Ay H."/>
            <person name="Saygin H."/>
        </authorList>
    </citation>
    <scope>NUCLEOTIDE SEQUENCE [LARGE SCALE GENOMIC DNA]</scope>
    <source>
        <strain evidence="1 2">KC712</strain>
    </source>
</reference>
<evidence type="ECO:0000313" key="1">
    <source>
        <dbReference type="EMBL" id="TDD02602.1"/>
    </source>
</evidence>
<proteinExistence type="predicted"/>
<dbReference type="Pfam" id="PF19541">
    <property type="entry name" value="DUF6065"/>
    <property type="match status" value="1"/>
</dbReference>
<dbReference type="EMBL" id="SMKP01000343">
    <property type="protein sequence ID" value="TDD02602.1"/>
    <property type="molecule type" value="Genomic_DNA"/>
</dbReference>
<protein>
    <submittedName>
        <fullName evidence="1">Uncharacterized protein</fullName>
    </submittedName>
</protein>
<accession>A0A4R4VBR2</accession>
<dbReference type="OrthoDB" id="8910986at2"/>
<organism evidence="1 2">
    <name type="scientific">Nonomuraea diastatica</name>
    <dbReference type="NCBI Taxonomy" id="1848329"/>
    <lineage>
        <taxon>Bacteria</taxon>
        <taxon>Bacillati</taxon>
        <taxon>Actinomycetota</taxon>
        <taxon>Actinomycetes</taxon>
        <taxon>Streptosporangiales</taxon>
        <taxon>Streptosporangiaceae</taxon>
        <taxon>Nonomuraea</taxon>
    </lineage>
</organism>
<name>A0A4R4VBR2_9ACTN</name>
<comment type="caution">
    <text evidence="1">The sequence shown here is derived from an EMBL/GenBank/DDBJ whole genome shotgun (WGS) entry which is preliminary data.</text>
</comment>
<gene>
    <name evidence="1" type="ORF">E1294_51150</name>
</gene>
<keyword evidence="2" id="KW-1185">Reference proteome</keyword>
<sequence>MRDLIARPLTSESVPRIIPAPVKRAWINATDQRFVRRCLPLTVANQSGWWILNPVPFQVTWMGRDRAEDLVIEASGPARPLASSHFGYGIVTFSIPYLFRTPPGYGLLVRGPANLPKDGIQPLEGIVETDWIAATFTMNWRVTRPFDPIPFAVDEPICMIVPQRRGELEEFDPRVAPLDGDAELASRYGSWLTSRNDFIRDLPHTARGPAAWQKDYFQGCDVDGTRHVDDHCVRRTLRPFAQVDEE</sequence>
<dbReference type="Proteomes" id="UP000294543">
    <property type="component" value="Unassembled WGS sequence"/>
</dbReference>
<dbReference type="AlphaFoldDB" id="A0A4R4VBR2"/>
<evidence type="ECO:0000313" key="2">
    <source>
        <dbReference type="Proteomes" id="UP000294543"/>
    </source>
</evidence>